<dbReference type="Pfam" id="PF00595">
    <property type="entry name" value="PDZ"/>
    <property type="match status" value="1"/>
</dbReference>
<feature type="domain" description="PDZ" evidence="1">
    <location>
        <begin position="42"/>
        <end position="74"/>
    </location>
</feature>
<dbReference type="SUPFAM" id="SSF50156">
    <property type="entry name" value="PDZ domain-like"/>
    <property type="match status" value="2"/>
</dbReference>
<dbReference type="PANTHER" id="PTHR19964">
    <property type="entry name" value="MULTIPLE PDZ DOMAIN PROTEIN"/>
    <property type="match status" value="1"/>
</dbReference>
<evidence type="ECO:0000259" key="1">
    <source>
        <dbReference type="PROSITE" id="PS50106"/>
    </source>
</evidence>
<dbReference type="Gene3D" id="2.30.42.10">
    <property type="match status" value="2"/>
</dbReference>
<evidence type="ECO:0000313" key="2">
    <source>
        <dbReference type="Ensembl" id="ENSECRP00000016790.1"/>
    </source>
</evidence>
<dbReference type="GeneTree" id="ENSGT00940000155586"/>
<organism evidence="2 3">
    <name type="scientific">Erpetoichthys calabaricus</name>
    <name type="common">Rope fish</name>
    <name type="synonym">Calamoichthys calabaricus</name>
    <dbReference type="NCBI Taxonomy" id="27687"/>
    <lineage>
        <taxon>Eukaryota</taxon>
        <taxon>Metazoa</taxon>
        <taxon>Chordata</taxon>
        <taxon>Craniata</taxon>
        <taxon>Vertebrata</taxon>
        <taxon>Euteleostomi</taxon>
        <taxon>Actinopterygii</taxon>
        <taxon>Polypteriformes</taxon>
        <taxon>Polypteridae</taxon>
        <taxon>Erpetoichthys</taxon>
    </lineage>
</organism>
<dbReference type="InterPro" id="IPR036034">
    <property type="entry name" value="PDZ_sf"/>
</dbReference>
<accession>A0A8C4SHA1</accession>
<reference evidence="2" key="1">
    <citation type="submission" date="2021-06" db="EMBL/GenBank/DDBJ databases">
        <authorList>
            <consortium name="Wellcome Sanger Institute Data Sharing"/>
        </authorList>
    </citation>
    <scope>NUCLEOTIDE SEQUENCE [LARGE SCALE GENOMIC DNA]</scope>
</reference>
<dbReference type="AlphaFoldDB" id="A0A8C4SHA1"/>
<reference evidence="2" key="3">
    <citation type="submission" date="2025-09" db="UniProtKB">
        <authorList>
            <consortium name="Ensembl"/>
        </authorList>
    </citation>
    <scope>IDENTIFICATION</scope>
</reference>
<sequence length="215" mass="24121">WLGWCIVHFSQTSPTVLCRAKSGLTSDCQKWAEHDISKGQVVNGINLRSATHDEAINVLRQTPQKVRLTVYRDEAQYKEDDMWDTFSVELHKQPGESLGLSIVGKSHMHFPALYYIVKGGVVEKDGQLMQGDQILSVNGEDVRTATQEAVAALLKVQKCLKRRSARALWRWGETRLSVTPHFFCPRASFVCLQNQNNGRGALPFAPSQISCSVQH</sequence>
<proteinExistence type="predicted"/>
<dbReference type="PROSITE" id="PS50106">
    <property type="entry name" value="PDZ"/>
    <property type="match status" value="2"/>
</dbReference>
<feature type="domain" description="PDZ" evidence="1">
    <location>
        <begin position="87"/>
        <end position="155"/>
    </location>
</feature>
<dbReference type="PANTHER" id="PTHR19964:SF92">
    <property type="entry name" value="PATJ HOMOLOG"/>
    <property type="match status" value="1"/>
</dbReference>
<dbReference type="InterPro" id="IPR001478">
    <property type="entry name" value="PDZ"/>
</dbReference>
<dbReference type="Proteomes" id="UP000694620">
    <property type="component" value="Chromosome 7"/>
</dbReference>
<dbReference type="InterPro" id="IPR051342">
    <property type="entry name" value="PDZ_scaffold"/>
</dbReference>
<dbReference type="SMART" id="SM00228">
    <property type="entry name" value="PDZ"/>
    <property type="match status" value="2"/>
</dbReference>
<keyword evidence="3" id="KW-1185">Reference proteome</keyword>
<reference evidence="2" key="2">
    <citation type="submission" date="2025-08" db="UniProtKB">
        <authorList>
            <consortium name="Ensembl"/>
        </authorList>
    </citation>
    <scope>IDENTIFICATION</scope>
</reference>
<protein>
    <recommendedName>
        <fullName evidence="1">PDZ domain-containing protein</fullName>
    </recommendedName>
</protein>
<name>A0A8C4SHA1_ERPCA</name>
<dbReference type="Ensembl" id="ENSECRT00000017089.1">
    <property type="protein sequence ID" value="ENSECRP00000016790.1"/>
    <property type="gene ID" value="ENSECRG00000011149.1"/>
</dbReference>
<evidence type="ECO:0000313" key="3">
    <source>
        <dbReference type="Proteomes" id="UP000694620"/>
    </source>
</evidence>